<reference evidence="4" key="2">
    <citation type="submission" date="2019-09" db="UniProtKB">
        <authorList>
            <consortium name="WormBaseParasite"/>
        </authorList>
    </citation>
    <scope>IDENTIFICATION</scope>
</reference>
<protein>
    <submittedName>
        <fullName evidence="4">WH2 domain-containing protein</fullName>
    </submittedName>
</protein>
<feature type="compositionally biased region" description="Pro residues" evidence="1">
    <location>
        <begin position="24"/>
        <end position="38"/>
    </location>
</feature>
<accession>A0A3P8BXD6</accession>
<sequence length="196" mass="20756">MRKRARAAGGRAVASVHSIRKPMPSMPPKSSPTPPPKPKTAVPVVVEQERAYGVLEKRTQTVDEPDCVPEANVAGKPPDQPAPAPTQAPAPEPFAPVRAPTVTAAEYSPAPPDAFVPARDPRLLNTPLLATQRVSPRIAPVQPANAFNAYNPPRPPQPAPGGPPKTFDNRGIASVNIEDAKPRNKMGAPPPSMFYS</sequence>
<keyword evidence="3" id="KW-1185">Reference proteome</keyword>
<gene>
    <name evidence="2" type="ORF">HPBE_LOCUS9471</name>
</gene>
<dbReference type="EMBL" id="UZAH01026448">
    <property type="protein sequence ID" value="VDO80888.1"/>
    <property type="molecule type" value="Genomic_DNA"/>
</dbReference>
<proteinExistence type="predicted"/>
<accession>A0A183FPE3</accession>
<evidence type="ECO:0000313" key="3">
    <source>
        <dbReference type="Proteomes" id="UP000050761"/>
    </source>
</evidence>
<evidence type="ECO:0000313" key="2">
    <source>
        <dbReference type="EMBL" id="VDO80888.1"/>
    </source>
</evidence>
<organism evidence="3 4">
    <name type="scientific">Heligmosomoides polygyrus</name>
    <name type="common">Parasitic roundworm</name>
    <dbReference type="NCBI Taxonomy" id="6339"/>
    <lineage>
        <taxon>Eukaryota</taxon>
        <taxon>Metazoa</taxon>
        <taxon>Ecdysozoa</taxon>
        <taxon>Nematoda</taxon>
        <taxon>Chromadorea</taxon>
        <taxon>Rhabditida</taxon>
        <taxon>Rhabditina</taxon>
        <taxon>Rhabditomorpha</taxon>
        <taxon>Strongyloidea</taxon>
        <taxon>Heligmosomidae</taxon>
        <taxon>Heligmosomoides</taxon>
    </lineage>
</organism>
<feature type="region of interest" description="Disordered" evidence="1">
    <location>
        <begin position="57"/>
        <end position="120"/>
    </location>
</feature>
<feature type="region of interest" description="Disordered" evidence="1">
    <location>
        <begin position="134"/>
        <end position="196"/>
    </location>
</feature>
<evidence type="ECO:0000313" key="4">
    <source>
        <dbReference type="WBParaSite" id="HPBE_0000947001-mRNA-1"/>
    </source>
</evidence>
<reference evidence="2 3" key="1">
    <citation type="submission" date="2018-11" db="EMBL/GenBank/DDBJ databases">
        <authorList>
            <consortium name="Pathogen Informatics"/>
        </authorList>
    </citation>
    <scope>NUCLEOTIDE SEQUENCE [LARGE SCALE GENOMIC DNA]</scope>
</reference>
<dbReference type="Proteomes" id="UP000050761">
    <property type="component" value="Unassembled WGS sequence"/>
</dbReference>
<evidence type="ECO:0000256" key="1">
    <source>
        <dbReference type="SAM" id="MobiDB-lite"/>
    </source>
</evidence>
<dbReference type="AlphaFoldDB" id="A0A183FPE3"/>
<feature type="region of interest" description="Disordered" evidence="1">
    <location>
        <begin position="1"/>
        <end position="41"/>
    </location>
</feature>
<name>A0A183FPE3_HELPZ</name>
<feature type="compositionally biased region" description="Pro residues" evidence="1">
    <location>
        <begin position="78"/>
        <end position="94"/>
    </location>
</feature>
<dbReference type="WBParaSite" id="HPBE_0000947001-mRNA-1">
    <property type="protein sequence ID" value="HPBE_0000947001-mRNA-1"/>
    <property type="gene ID" value="HPBE_0000947001"/>
</dbReference>
<feature type="compositionally biased region" description="Pro residues" evidence="1">
    <location>
        <begin position="152"/>
        <end position="163"/>
    </location>
</feature>